<dbReference type="Proteomes" id="UP000007110">
    <property type="component" value="Unassembled WGS sequence"/>
</dbReference>
<proteinExistence type="inferred from homology"/>
<evidence type="ECO:0000256" key="3">
    <source>
        <dbReference type="ARBA" id="ARBA00022692"/>
    </source>
</evidence>
<dbReference type="KEGG" id="spu:100887854"/>
<organism evidence="9 10">
    <name type="scientific">Strongylocentrotus purpuratus</name>
    <name type="common">Purple sea urchin</name>
    <dbReference type="NCBI Taxonomy" id="7668"/>
    <lineage>
        <taxon>Eukaryota</taxon>
        <taxon>Metazoa</taxon>
        <taxon>Echinodermata</taxon>
        <taxon>Eleutherozoa</taxon>
        <taxon>Echinozoa</taxon>
        <taxon>Echinoidea</taxon>
        <taxon>Euechinoidea</taxon>
        <taxon>Echinacea</taxon>
        <taxon>Camarodonta</taxon>
        <taxon>Echinidea</taxon>
        <taxon>Strongylocentrotidae</taxon>
        <taxon>Strongylocentrotus</taxon>
    </lineage>
</organism>
<feature type="transmembrane region" description="Helical" evidence="7">
    <location>
        <begin position="406"/>
        <end position="426"/>
    </location>
</feature>
<reference evidence="9" key="2">
    <citation type="submission" date="2021-01" db="UniProtKB">
        <authorList>
            <consortium name="EnsemblMetazoa"/>
        </authorList>
    </citation>
    <scope>IDENTIFICATION</scope>
</reference>
<evidence type="ECO:0000256" key="5">
    <source>
        <dbReference type="ARBA" id="ARBA00023136"/>
    </source>
</evidence>
<feature type="transmembrane region" description="Helical" evidence="7">
    <location>
        <begin position="122"/>
        <end position="140"/>
    </location>
</feature>
<feature type="compositionally biased region" description="Low complexity" evidence="6">
    <location>
        <begin position="271"/>
        <end position="286"/>
    </location>
</feature>
<dbReference type="PANTHER" id="PTHR16172">
    <property type="entry name" value="MAJOR FACILITATOR SUPERFAMILY DOMAIN-CONTAINING PROTEIN 6-LIKE"/>
    <property type="match status" value="1"/>
</dbReference>
<accession>A0A7M7PLB3</accession>
<dbReference type="GO" id="GO:0005886">
    <property type="term" value="C:plasma membrane"/>
    <property type="evidence" value="ECO:0000318"/>
    <property type="project" value="GO_Central"/>
</dbReference>
<comment type="subcellular location">
    <subcellularLocation>
        <location evidence="1">Membrane</location>
        <topology evidence="1">Multi-pass membrane protein</topology>
    </subcellularLocation>
</comment>
<dbReference type="Gene3D" id="1.20.1250.20">
    <property type="entry name" value="MFS general substrate transporter like domains"/>
    <property type="match status" value="2"/>
</dbReference>
<protein>
    <recommendedName>
        <fullName evidence="8">Major facilitator superfamily associated domain-containing protein</fullName>
    </recommendedName>
</protein>
<evidence type="ECO:0000256" key="2">
    <source>
        <dbReference type="ARBA" id="ARBA00005241"/>
    </source>
</evidence>
<comment type="similarity">
    <text evidence="2">Belongs to the major facilitator superfamily. MFSD6 family.</text>
</comment>
<feature type="transmembrane region" description="Helical" evidence="7">
    <location>
        <begin position="638"/>
        <end position="657"/>
    </location>
</feature>
<feature type="region of interest" description="Disordered" evidence="6">
    <location>
        <begin position="262"/>
        <end position="320"/>
    </location>
</feature>
<evidence type="ECO:0000256" key="1">
    <source>
        <dbReference type="ARBA" id="ARBA00004141"/>
    </source>
</evidence>
<dbReference type="InterPro" id="IPR051717">
    <property type="entry name" value="MFS_MFSD6"/>
</dbReference>
<feature type="compositionally biased region" description="Polar residues" evidence="6">
    <location>
        <begin position="816"/>
        <end position="834"/>
    </location>
</feature>
<feature type="transmembrane region" description="Helical" evidence="7">
    <location>
        <begin position="152"/>
        <end position="171"/>
    </location>
</feature>
<keyword evidence="10" id="KW-1185">Reference proteome</keyword>
<evidence type="ECO:0000256" key="6">
    <source>
        <dbReference type="SAM" id="MobiDB-lite"/>
    </source>
</evidence>
<dbReference type="PANTHER" id="PTHR16172:SF2">
    <property type="entry name" value="MAJOR FACILITATOR SUPERFAMILY DOMAIN-CONTAINING PROTEIN 6"/>
    <property type="match status" value="1"/>
</dbReference>
<dbReference type="Pfam" id="PF12832">
    <property type="entry name" value="MFS_1_like"/>
    <property type="match status" value="1"/>
</dbReference>
<evidence type="ECO:0000256" key="4">
    <source>
        <dbReference type="ARBA" id="ARBA00022989"/>
    </source>
</evidence>
<dbReference type="InterPro" id="IPR036259">
    <property type="entry name" value="MFS_trans_sf"/>
</dbReference>
<dbReference type="EnsemblMetazoa" id="XM_030997562">
    <property type="protein sequence ID" value="XP_030853422"/>
    <property type="gene ID" value="LOC100887854"/>
</dbReference>
<evidence type="ECO:0000313" key="9">
    <source>
        <dbReference type="EnsemblMetazoa" id="XP_030853422"/>
    </source>
</evidence>
<dbReference type="OMA" id="NGRTECG"/>
<feature type="transmembrane region" description="Helical" evidence="7">
    <location>
        <begin position="479"/>
        <end position="505"/>
    </location>
</feature>
<feature type="transmembrane region" description="Helical" evidence="7">
    <location>
        <begin position="438"/>
        <end position="459"/>
    </location>
</feature>
<evidence type="ECO:0000259" key="8">
    <source>
        <dbReference type="Pfam" id="PF12832"/>
    </source>
</evidence>
<feature type="region of interest" description="Disordered" evidence="6">
    <location>
        <begin position="672"/>
        <end position="703"/>
    </location>
</feature>
<keyword evidence="3 7" id="KW-0812">Transmembrane</keyword>
<reference evidence="10" key="1">
    <citation type="submission" date="2015-02" db="EMBL/GenBank/DDBJ databases">
        <title>Genome sequencing for Strongylocentrotus purpuratus.</title>
        <authorList>
            <person name="Murali S."/>
            <person name="Liu Y."/>
            <person name="Vee V."/>
            <person name="English A."/>
            <person name="Wang M."/>
            <person name="Skinner E."/>
            <person name="Han Y."/>
            <person name="Muzny D.M."/>
            <person name="Worley K.C."/>
            <person name="Gibbs R.A."/>
        </authorList>
    </citation>
    <scope>NUCLEOTIDE SEQUENCE</scope>
</reference>
<keyword evidence="5 7" id="KW-0472">Membrane</keyword>
<dbReference type="GeneID" id="100887854"/>
<dbReference type="RefSeq" id="XP_030853422.1">
    <property type="nucleotide sequence ID" value="XM_030997562.1"/>
</dbReference>
<dbReference type="AlphaFoldDB" id="A0A7M7PLB3"/>
<dbReference type="OrthoDB" id="10056177at2759"/>
<feature type="transmembrane region" description="Helical" evidence="7">
    <location>
        <begin position="578"/>
        <end position="597"/>
    </location>
</feature>
<dbReference type="InParanoid" id="A0A7M7PLB3"/>
<evidence type="ECO:0000256" key="7">
    <source>
        <dbReference type="SAM" id="Phobius"/>
    </source>
</evidence>
<feature type="transmembrane region" description="Helical" evidence="7">
    <location>
        <begin position="517"/>
        <end position="537"/>
    </location>
</feature>
<dbReference type="InterPro" id="IPR024989">
    <property type="entry name" value="MFS_assoc_dom"/>
</dbReference>
<feature type="transmembrane region" description="Helical" evidence="7">
    <location>
        <begin position="353"/>
        <end position="371"/>
    </location>
</feature>
<feature type="region of interest" description="Disordered" evidence="6">
    <location>
        <begin position="729"/>
        <end position="834"/>
    </location>
</feature>
<sequence>MKSTLRMNGRTECGRITGKDYFASSGEDVSLLSKSSEKTQAREKKGRTLCGIVLRKNYLSLDSEKSKMGKEKKLRSTPSRFAINQTMLPYKMFYFLSDGASSCIAPYRSLYLKQLGLGPSRIGVVAAMKPLATFLSNAMIGFLADRFGWRKAIMLTSMMIWIGSLLALGFIPPASEVPGSVATEQLKDMISKFNHSDLTGQDLLARSVRSTHNELQQHFNERVHRLRCLVFHCSTNRTLESLPHHGKDFRLAKKMFDPTRSKHLGHHRRVSSTSSPLSSTTTMRTTANQTRVSSEKNVFRNLGASSNHSEGYLPARNELGDDTGNQITEIPLTSNMITELLADRSWLFDQQELFHLFLIILVINNVIYISLGSFMRLADTATLNALINDPTSEVSDYGWHRSFGGLGWAICSLTVGVLLSGTNVTVVRWGVTLIITNYRVAFLAFALVASLAAVCSFFMDFEYSTCDWNTQWTELRRVLLSAHFASVFFVAFFTGVCNGSIWGFLLWHFQNIGASQTLIGVLEALQSIAELVLGFFSRRFLNSLGYISALTLGLGVYALRFVCYAAISNPLWLIPVEILHGISFLLTWTALVSYLGSAVPAECMTTVQGILGALYFGLGVGVGSLASGMIIDRFNAVIAFYGFAVASLGVMFLFMFLQQLFPRDGIFDDKNKYDDDGDDEEKQKLDDVSDDETNEIVITPSPPYSAPIEEYLQPIRTKKEQHMLGPGSKTGPIVGTIPHRQFLSPSTSARVREENPKHRRPLSYCGTGTSGTQDEGRHHRPMSMHFGDSLKGSHSRENTLQNDESHDEDAEKYMTLETTESNSLLSRSRTHTIS</sequence>
<feature type="transmembrane region" description="Helical" evidence="7">
    <location>
        <begin position="609"/>
        <end position="631"/>
    </location>
</feature>
<dbReference type="SUPFAM" id="SSF103473">
    <property type="entry name" value="MFS general substrate transporter"/>
    <property type="match status" value="1"/>
</dbReference>
<feature type="transmembrane region" description="Helical" evidence="7">
    <location>
        <begin position="543"/>
        <end position="566"/>
    </location>
</feature>
<keyword evidence="4 7" id="KW-1133">Transmembrane helix</keyword>
<name>A0A7M7PLB3_STRPU</name>
<evidence type="ECO:0000313" key="10">
    <source>
        <dbReference type="Proteomes" id="UP000007110"/>
    </source>
</evidence>
<feature type="domain" description="Major facilitator superfamily associated" evidence="8">
    <location>
        <begin position="90"/>
        <end position="641"/>
    </location>
</feature>